<evidence type="ECO:0000313" key="2">
    <source>
        <dbReference type="EMBL" id="MBX11994.1"/>
    </source>
</evidence>
<name>A0A2P2L1Z0_RHIMU</name>
<organism evidence="2">
    <name type="scientific">Rhizophora mucronata</name>
    <name type="common">Asiatic mangrove</name>
    <dbReference type="NCBI Taxonomy" id="61149"/>
    <lineage>
        <taxon>Eukaryota</taxon>
        <taxon>Viridiplantae</taxon>
        <taxon>Streptophyta</taxon>
        <taxon>Embryophyta</taxon>
        <taxon>Tracheophyta</taxon>
        <taxon>Spermatophyta</taxon>
        <taxon>Magnoliopsida</taxon>
        <taxon>eudicotyledons</taxon>
        <taxon>Gunneridae</taxon>
        <taxon>Pentapetalae</taxon>
        <taxon>rosids</taxon>
        <taxon>fabids</taxon>
        <taxon>Malpighiales</taxon>
        <taxon>Rhizophoraceae</taxon>
        <taxon>Rhizophora</taxon>
    </lineage>
</organism>
<proteinExistence type="predicted"/>
<dbReference type="AlphaFoldDB" id="A0A2P2L1Z0"/>
<evidence type="ECO:0000256" key="1">
    <source>
        <dbReference type="SAM" id="MobiDB-lite"/>
    </source>
</evidence>
<feature type="region of interest" description="Disordered" evidence="1">
    <location>
        <begin position="40"/>
        <end position="62"/>
    </location>
</feature>
<reference evidence="2" key="1">
    <citation type="submission" date="2018-02" db="EMBL/GenBank/DDBJ databases">
        <title>Rhizophora mucronata_Transcriptome.</title>
        <authorList>
            <person name="Meera S.P."/>
            <person name="Sreeshan A."/>
            <person name="Augustine A."/>
        </authorList>
    </citation>
    <scope>NUCLEOTIDE SEQUENCE</scope>
    <source>
        <tissue evidence="2">Leaf</tissue>
    </source>
</reference>
<sequence>MRQESETFLFFWIIINSLNRDNEGYRNTVSRTNKDLIEGGRKKGTERSRISRVDRKDLQCTD</sequence>
<dbReference type="EMBL" id="GGEC01031510">
    <property type="protein sequence ID" value="MBX11994.1"/>
    <property type="molecule type" value="Transcribed_RNA"/>
</dbReference>
<protein>
    <submittedName>
        <fullName evidence="2">Uncharacterized protein</fullName>
    </submittedName>
</protein>
<accession>A0A2P2L1Z0</accession>